<dbReference type="RefSeq" id="WP_148812493.1">
    <property type="nucleotide sequence ID" value="NZ_CP043046.1"/>
</dbReference>
<dbReference type="InterPro" id="IPR018511">
    <property type="entry name" value="Hemolysin-typ_Ca-bd_CS"/>
</dbReference>
<dbReference type="Pfam" id="PF14252">
    <property type="entry name" value="DUF4347"/>
    <property type="match status" value="1"/>
</dbReference>
<organism evidence="4 5">
    <name type="scientific">Pigmentiphaga aceris</name>
    <dbReference type="NCBI Taxonomy" id="1940612"/>
    <lineage>
        <taxon>Bacteria</taxon>
        <taxon>Pseudomonadati</taxon>
        <taxon>Pseudomonadota</taxon>
        <taxon>Betaproteobacteria</taxon>
        <taxon>Burkholderiales</taxon>
        <taxon>Alcaligenaceae</taxon>
        <taxon>Pigmentiphaga</taxon>
    </lineage>
</organism>
<evidence type="ECO:0000313" key="4">
    <source>
        <dbReference type="EMBL" id="QEI04817.1"/>
    </source>
</evidence>
<evidence type="ECO:0000259" key="2">
    <source>
        <dbReference type="Pfam" id="PF14252"/>
    </source>
</evidence>
<dbReference type="PANTHER" id="PTHR34677:SF3">
    <property type="entry name" value="BACTERIAL IG-LIKE DOMAIN-CONTAINING PROTEIN"/>
    <property type="match status" value="1"/>
</dbReference>
<dbReference type="GO" id="GO:0005509">
    <property type="term" value="F:calcium ion binding"/>
    <property type="evidence" value="ECO:0007669"/>
    <property type="project" value="InterPro"/>
</dbReference>
<evidence type="ECO:0000313" key="5">
    <source>
        <dbReference type="Proteomes" id="UP000325161"/>
    </source>
</evidence>
<name>A0A5C0AWV9_9BURK</name>
<proteinExistence type="predicted"/>
<dbReference type="AlphaFoldDB" id="A0A5C0AWV9"/>
<sequence>MVSASAKGLRSIPSPADGISTHSLSAPFLGIKTAMSETIVSTSGTKAREIVFIDSRVKDPQTLLAGLAEGVEVVYLNAQADGLAQMAEALGESGEYAAVHVFAHGDNGRMLLGNTLVDEGALAGHADTLAALGRGLTEDGDLLLFVCDLGSGEVGARFVASLAALTGADVAASDDRTGAGGDWDLEVTQGSIDSGGVLSAEALAAYQYSLAIPTATIVVSNPAMKIGSTSLVTITFSEAVIGLDHSAFTVAGGTLNTVSSSDGGITWTTTFTPTSGITSSSNVITLDNTLVTSVSTGTAGVGSTPSNSYAVDTQRPTVTIVVANDRLGIGSSSQVTFTFSEAVTGFTTLDLTSSTGIVHTLTTSDGITWTATLIPLSNSTSLSNVISLDGAGVADVAGNMGSGSPISNNYIVDTVAPTATITLDNSALKAGDTSLVTIAFSEAVTGFSNASLTVANGSLGTVSSANGGVTWTAVYTPDAGITSNTGVIGLTNAGVTDQVGNVITGTVNSDNITVNTVRPTATIAMSDTAVVEGDLPVVTITFSEAVTGFANDDLTTPSGTLSAVSSADGGITWTATFTPNGNVGALNNAIVLNMAGVTNASGNTGTGTVASSNYSVDTVVPTPPTAPTGPAIDVDGAQVSTGTAPDGSIVTTIAPVTPRTNDPASGNVKQAEVPVVTTADGQVILQVSVPVGVGVQVQGNANASTGDAALAELVNRIRDSSSNPDLLGSGQSFVGALGANTPLTVRTITGSTAAGFDPAVPLVISGNTTGQQAIVLDTRSLPTGSIVRMDNVNFAAVVGTAHLVGGAGSNVVFADDAEQFMVLGAGDDVIHGGGGNDTVGSLRGKDQIFGDAGDDVVYGGADDDTLSGGTGNDRLNGGFGLDTALQSGTLADYAVTRDGNTVVLTHRSSGEIDRLLDVEVVQFDSGRNLVIAHEASDVAMLTALHPTAQLIELNLTRAVRGTDGNDVVTPTLGIGLNIDLGAGLDVVRLAGGRASVHLEVEAGHLVELTRLEDGAMLSFRNTELLAFANGDVTVLAQTKDQAVLGRAYELLLNRNVDVDGFQFWASGLAAGASLQSVLTEITTSREAASIFSLSDSAFLDQLYLRGFDRAADASGKAYWLDALARGESRAKVLEGFAGSNEAIALIGSTVDVTVMT</sequence>
<dbReference type="PROSITE" id="PS00330">
    <property type="entry name" value="HEMOLYSIN_CALCIUM"/>
    <property type="match status" value="1"/>
</dbReference>
<keyword evidence="5" id="KW-1185">Reference proteome</keyword>
<dbReference type="Gene3D" id="2.150.10.10">
    <property type="entry name" value="Serralysin-like metalloprotease, C-terminal"/>
    <property type="match status" value="1"/>
</dbReference>
<feature type="domain" description="DUF4214" evidence="1">
    <location>
        <begin position="1093"/>
        <end position="1145"/>
    </location>
</feature>
<dbReference type="InterPro" id="IPR044048">
    <property type="entry name" value="Big_12"/>
</dbReference>
<evidence type="ECO:0000259" key="3">
    <source>
        <dbReference type="Pfam" id="PF19078"/>
    </source>
</evidence>
<feature type="domain" description="Bacterial Ig-like" evidence="3">
    <location>
        <begin position="212"/>
        <end position="311"/>
    </location>
</feature>
<dbReference type="PRINTS" id="PR00313">
    <property type="entry name" value="CABNDNGRPT"/>
</dbReference>
<dbReference type="InterPro" id="IPR001343">
    <property type="entry name" value="Hemolysn_Ca-bd"/>
</dbReference>
<feature type="domain" description="Bacterial Ig-like" evidence="3">
    <location>
        <begin position="312"/>
        <end position="411"/>
    </location>
</feature>
<protein>
    <submittedName>
        <fullName evidence="4">DUF4347 domain-containing protein</fullName>
    </submittedName>
</protein>
<feature type="domain" description="DUF4347" evidence="2">
    <location>
        <begin position="50"/>
        <end position="209"/>
    </location>
</feature>
<dbReference type="InterPro" id="IPR025282">
    <property type="entry name" value="DUF4214"/>
</dbReference>
<dbReference type="Proteomes" id="UP000325161">
    <property type="component" value="Chromosome"/>
</dbReference>
<dbReference type="OrthoDB" id="6091599at2"/>
<dbReference type="EMBL" id="CP043046">
    <property type="protein sequence ID" value="QEI04817.1"/>
    <property type="molecule type" value="Genomic_DNA"/>
</dbReference>
<dbReference type="KEGG" id="pacr:FXN63_02390"/>
<gene>
    <name evidence="4" type="ORF">FXN63_02390</name>
</gene>
<dbReference type="InterPro" id="IPR011049">
    <property type="entry name" value="Serralysin-like_metalloprot_C"/>
</dbReference>
<dbReference type="PANTHER" id="PTHR34677">
    <property type="match status" value="1"/>
</dbReference>
<feature type="domain" description="Bacterial Ig-like" evidence="3">
    <location>
        <begin position="516"/>
        <end position="616"/>
    </location>
</feature>
<dbReference type="Pfam" id="PF13946">
    <property type="entry name" value="DUF4214"/>
    <property type="match status" value="1"/>
</dbReference>
<evidence type="ECO:0000259" key="1">
    <source>
        <dbReference type="Pfam" id="PF13946"/>
    </source>
</evidence>
<reference evidence="4 5" key="1">
    <citation type="submission" date="2019-08" db="EMBL/GenBank/DDBJ databases">
        <title>Amphibian skin-associated Pigmentiphaga: genome sequence and occurrence across geography and hosts.</title>
        <authorList>
            <person name="Bletz M.C."/>
            <person name="Bunk B."/>
            <person name="Sproeer C."/>
            <person name="Biwer P."/>
            <person name="Reiter S."/>
            <person name="Rabemananjara F.C.E."/>
            <person name="Schulz S."/>
            <person name="Overmann J."/>
            <person name="Vences M."/>
        </authorList>
    </citation>
    <scope>NUCLEOTIDE SEQUENCE [LARGE SCALE GENOMIC DNA]</scope>
    <source>
        <strain evidence="4 5">Mada1488</strain>
    </source>
</reference>
<feature type="domain" description="Bacterial Ig-like" evidence="3">
    <location>
        <begin position="413"/>
        <end position="514"/>
    </location>
</feature>
<dbReference type="Pfam" id="PF19078">
    <property type="entry name" value="Big_12"/>
    <property type="match status" value="4"/>
</dbReference>
<dbReference type="SUPFAM" id="SSF51120">
    <property type="entry name" value="beta-Roll"/>
    <property type="match status" value="1"/>
</dbReference>
<dbReference type="InterPro" id="IPR025592">
    <property type="entry name" value="DUF4347"/>
</dbReference>
<accession>A0A5C0AWV9</accession>
<dbReference type="Pfam" id="PF00353">
    <property type="entry name" value="HemolysinCabind"/>
    <property type="match status" value="2"/>
</dbReference>